<dbReference type="Gene3D" id="3.40.710.10">
    <property type="entry name" value="DD-peptidase/beta-lactamase superfamily"/>
    <property type="match status" value="1"/>
</dbReference>
<evidence type="ECO:0000256" key="2">
    <source>
        <dbReference type="SAM" id="SignalP"/>
    </source>
</evidence>
<reference evidence="4 5" key="1">
    <citation type="submission" date="2024-07" db="EMBL/GenBank/DDBJ databases">
        <authorList>
            <person name="Thanompreechachai J."/>
            <person name="Duangmal K."/>
        </authorList>
    </citation>
    <scope>NUCLEOTIDE SEQUENCE [LARGE SCALE GENOMIC DNA]</scope>
    <source>
        <strain evidence="4 5">TBRC 1896</strain>
    </source>
</reference>
<dbReference type="PANTHER" id="PTHR43283:SF15">
    <property type="entry name" value="CONSERVED PROTEIN"/>
    <property type="match status" value="1"/>
</dbReference>
<evidence type="ECO:0000256" key="1">
    <source>
        <dbReference type="SAM" id="MobiDB-lite"/>
    </source>
</evidence>
<organism evidence="4 5">
    <name type="scientific">Kineococcus mangrovi</name>
    <dbReference type="NCBI Taxonomy" id="1660183"/>
    <lineage>
        <taxon>Bacteria</taxon>
        <taxon>Bacillati</taxon>
        <taxon>Actinomycetota</taxon>
        <taxon>Actinomycetes</taxon>
        <taxon>Kineosporiales</taxon>
        <taxon>Kineosporiaceae</taxon>
        <taxon>Kineococcus</taxon>
    </lineage>
</organism>
<dbReference type="RefSeq" id="WP_432526064.1">
    <property type="nucleotide sequence ID" value="NZ_JBJLRC010000012.1"/>
</dbReference>
<dbReference type="SUPFAM" id="SSF56601">
    <property type="entry name" value="beta-lactamase/transpeptidase-like"/>
    <property type="match status" value="1"/>
</dbReference>
<accession>A0ABV4I0T6</accession>
<dbReference type="GO" id="GO:0016787">
    <property type="term" value="F:hydrolase activity"/>
    <property type="evidence" value="ECO:0007669"/>
    <property type="project" value="UniProtKB-KW"/>
</dbReference>
<evidence type="ECO:0000313" key="5">
    <source>
        <dbReference type="Proteomes" id="UP001566476"/>
    </source>
</evidence>
<dbReference type="PANTHER" id="PTHR43283">
    <property type="entry name" value="BETA-LACTAMASE-RELATED"/>
    <property type="match status" value="1"/>
</dbReference>
<evidence type="ECO:0000259" key="3">
    <source>
        <dbReference type="Pfam" id="PF00144"/>
    </source>
</evidence>
<feature type="region of interest" description="Disordered" evidence="1">
    <location>
        <begin position="231"/>
        <end position="270"/>
    </location>
</feature>
<evidence type="ECO:0000313" key="4">
    <source>
        <dbReference type="EMBL" id="MEZ0492291.1"/>
    </source>
</evidence>
<keyword evidence="5" id="KW-1185">Reference proteome</keyword>
<feature type="compositionally biased region" description="Polar residues" evidence="1">
    <location>
        <begin position="257"/>
        <end position="266"/>
    </location>
</feature>
<protein>
    <submittedName>
        <fullName evidence="4">Serine hydrolase domain-containing protein</fullName>
        <ecNumber evidence="4">3.-.-.-</ecNumber>
    </submittedName>
</protein>
<gene>
    <name evidence="4" type="ORF">AB2L28_08570</name>
</gene>
<dbReference type="EC" id="3.-.-.-" evidence="4"/>
<keyword evidence="4" id="KW-0378">Hydrolase</keyword>
<sequence>MPADPFRSALRTSGLLAVLTAAVLALTGAAAPAPPAPSADTTGDPVLAARLRAATADLAGQGFAVAAGDATGGTSAAIGTAAPGRALTAATPQEIGSVTKGLTGLLLADAVERGEVAPTTTLGDVHPWLSGPLASTTLEELATHTSGLPRLSTRAALAAPITALTYGNPYRWDTPENLLRDAAWTPLRGPRGEFAYSNLGYALLGNALAQRLGQPYPQLLRERVLDPLGTTATEAAPDPLPAGRARELGPDGRPSTPWRSSGSTPAGTGVYSTAEDLGELAAAVARGDVPGARALDAVVQTPGAGVGWGWLSAELAGRTVVGVNGATTGVRTSVWAVPATGRWVAVTSPSGGTGEADTQTVAFRLLGLA</sequence>
<dbReference type="Pfam" id="PF00144">
    <property type="entry name" value="Beta-lactamase"/>
    <property type="match status" value="1"/>
</dbReference>
<dbReference type="InterPro" id="IPR001466">
    <property type="entry name" value="Beta-lactam-related"/>
</dbReference>
<feature type="domain" description="Beta-lactamase-related" evidence="3">
    <location>
        <begin position="65"/>
        <end position="356"/>
    </location>
</feature>
<dbReference type="EMBL" id="JBGGTQ010000003">
    <property type="protein sequence ID" value="MEZ0492291.1"/>
    <property type="molecule type" value="Genomic_DNA"/>
</dbReference>
<feature type="signal peptide" evidence="2">
    <location>
        <begin position="1"/>
        <end position="30"/>
    </location>
</feature>
<dbReference type="Proteomes" id="UP001566476">
    <property type="component" value="Unassembled WGS sequence"/>
</dbReference>
<name>A0ABV4I0T6_9ACTN</name>
<comment type="caution">
    <text evidence="4">The sequence shown here is derived from an EMBL/GenBank/DDBJ whole genome shotgun (WGS) entry which is preliminary data.</text>
</comment>
<keyword evidence="2" id="KW-0732">Signal</keyword>
<dbReference type="InterPro" id="IPR012338">
    <property type="entry name" value="Beta-lactam/transpept-like"/>
</dbReference>
<feature type="chain" id="PRO_5045257458" evidence="2">
    <location>
        <begin position="31"/>
        <end position="369"/>
    </location>
</feature>
<proteinExistence type="predicted"/>
<dbReference type="InterPro" id="IPR050789">
    <property type="entry name" value="Diverse_Enzym_Activities"/>
</dbReference>